<dbReference type="InterPro" id="IPR040138">
    <property type="entry name" value="MIER/MTA"/>
</dbReference>
<dbReference type="PROSITE" id="PS51293">
    <property type="entry name" value="SANT"/>
    <property type="match status" value="1"/>
</dbReference>
<evidence type="ECO:0000256" key="2">
    <source>
        <dbReference type="SAM" id="MobiDB-lite"/>
    </source>
</evidence>
<dbReference type="PANTHER" id="PTHR10865:SF28">
    <property type="entry name" value="ELM2 DOMAIN-CONTAINING PROTEIN"/>
    <property type="match status" value="1"/>
</dbReference>
<feature type="compositionally biased region" description="Low complexity" evidence="2">
    <location>
        <begin position="432"/>
        <end position="447"/>
    </location>
</feature>
<dbReference type="GO" id="GO:0003714">
    <property type="term" value="F:transcription corepressor activity"/>
    <property type="evidence" value="ECO:0007669"/>
    <property type="project" value="TreeGrafter"/>
</dbReference>
<evidence type="ECO:0000259" key="3">
    <source>
        <dbReference type="PROSITE" id="PS51156"/>
    </source>
</evidence>
<sequence>MEKERFTSKKNKSTRTRTSAQLIIIIIGCHLCRAKGHNQILSIKDKHTKALDIKQDPNIINSELFVSEIKEFYPAAHIKGRSCVFGWQEEKKKKKLANTQGEIRIGPSHQAKLPLLKASTSSLSNNHDDGCSLREELLWKNSTNDLDLSVYLQAARSIAAFAGMCDRGLAEDMYEVAQRDDTTINALAILHNHDYDCKRAIQALVKCPIPKGIDRKWSDDDQKKFIKGLRQYGKNFFRIRKELLSHKQTSDLVEFYYLWKKTPQAQSSRPRRRQRPCSTLVSASTTPTPTKQRSTKANNKDESDEDNQTTIDSDEQLCRHCQSSSKDLQAIGRDNQLFCYDCRMYYKKNGEMPSVNIESSPYLFKPLNETSSSTGKRKRTKAPQSPDENNSSLTRSRKKTRSNDKLPSIKQEAEEAEELVIKKEEQENEKVSSSSSSSSSTTFTNSSLHVKTEDLNSTIHTPTPCKQELHSPSTILPDNSTKILLDHAKQSNTNLLLSSPSSAFSRTLKKSLLSSKDFDEFDSVAKTNPTVTGDIIPRDSLKDNDLSNDEGNLSDNSTNNTPEVTPDDGRAPLSCEKECYNKSQGIILVKVYDRSTSENSCARTDIVLKRGSRTRRKPSNLPPTPETSSSSTQPVNNFKQEDRNLSKLSFSLDKVPPMLHPSGPPLTSFAHPDPLLLNQNSPLFHPLPMHALAGVAKPPLGFPSPFGPLPPDNAALRHLDPLGFRLMNSANSTASQLFPSQSPFASGLARPTPGGFDPATAALLLDPRYRSMMPTFGNSSPSSAGPLPSSPSNHSSPLSAHNNGTHNHAHIHSHSHTHLHLNNTNDSTSSSSSSSSAAAAATNGMSLPPPPLLPFTNPLSGIPHGNPLLHPGGPLPPVGLEAMHNFARERELMSLMLANNSRFDPMSLALANPFQMARLDDLSRLNTRERSIREHNENEFRRLSLEMERQHFRFPFPPTPEELLRRY</sequence>
<dbReference type="SMART" id="SM00717">
    <property type="entry name" value="SANT"/>
    <property type="match status" value="1"/>
</dbReference>
<dbReference type="InterPro" id="IPR009057">
    <property type="entry name" value="Homeodomain-like_sf"/>
</dbReference>
<feature type="compositionally biased region" description="Basic residues" evidence="2">
    <location>
        <begin position="807"/>
        <end position="819"/>
    </location>
</feature>
<dbReference type="SUPFAM" id="SSF46689">
    <property type="entry name" value="Homeodomain-like"/>
    <property type="match status" value="1"/>
</dbReference>
<dbReference type="InterPro" id="IPR017884">
    <property type="entry name" value="SANT_dom"/>
</dbReference>
<dbReference type="CDD" id="cd11661">
    <property type="entry name" value="SANT_MTA3_like"/>
    <property type="match status" value="1"/>
</dbReference>
<dbReference type="GO" id="GO:0005654">
    <property type="term" value="C:nucleoplasm"/>
    <property type="evidence" value="ECO:0007669"/>
    <property type="project" value="TreeGrafter"/>
</dbReference>
<feature type="region of interest" description="Disordered" evidence="2">
    <location>
        <begin position="366"/>
        <end position="449"/>
    </location>
</feature>
<dbReference type="InterPro" id="IPR001005">
    <property type="entry name" value="SANT/Myb"/>
</dbReference>
<evidence type="ECO:0000256" key="1">
    <source>
        <dbReference type="ARBA" id="ARBA00023242"/>
    </source>
</evidence>
<dbReference type="Proteomes" id="UP000663852">
    <property type="component" value="Unassembled WGS sequence"/>
</dbReference>
<dbReference type="GO" id="GO:0042826">
    <property type="term" value="F:histone deacetylase binding"/>
    <property type="evidence" value="ECO:0007669"/>
    <property type="project" value="TreeGrafter"/>
</dbReference>
<organism evidence="5 6">
    <name type="scientific">Adineta ricciae</name>
    <name type="common">Rotifer</name>
    <dbReference type="NCBI Taxonomy" id="249248"/>
    <lineage>
        <taxon>Eukaryota</taxon>
        <taxon>Metazoa</taxon>
        <taxon>Spiralia</taxon>
        <taxon>Gnathifera</taxon>
        <taxon>Rotifera</taxon>
        <taxon>Eurotatoria</taxon>
        <taxon>Bdelloidea</taxon>
        <taxon>Adinetida</taxon>
        <taxon>Adinetidae</taxon>
        <taxon>Adineta</taxon>
    </lineage>
</organism>
<feature type="compositionally biased region" description="Basic and acidic residues" evidence="2">
    <location>
        <begin position="536"/>
        <end position="545"/>
    </location>
</feature>
<feature type="domain" description="ELM2" evidence="3">
    <location>
        <begin position="101"/>
        <end position="208"/>
    </location>
</feature>
<dbReference type="InterPro" id="IPR000949">
    <property type="entry name" value="ELM2_dom"/>
</dbReference>
<proteinExistence type="predicted"/>
<dbReference type="FunFam" id="1.10.10.60:FF:000052">
    <property type="entry name" value="Arginine-glutamic acid dipeptide (RE) repeats"/>
    <property type="match status" value="1"/>
</dbReference>
<dbReference type="PROSITE" id="PS51257">
    <property type="entry name" value="PROKAR_LIPOPROTEIN"/>
    <property type="match status" value="1"/>
</dbReference>
<dbReference type="Pfam" id="PF01448">
    <property type="entry name" value="ELM2"/>
    <property type="match status" value="1"/>
</dbReference>
<feature type="compositionally biased region" description="Low complexity" evidence="2">
    <location>
        <begin position="779"/>
        <end position="806"/>
    </location>
</feature>
<evidence type="ECO:0000313" key="6">
    <source>
        <dbReference type="Proteomes" id="UP000663852"/>
    </source>
</evidence>
<dbReference type="Gene3D" id="1.10.10.60">
    <property type="entry name" value="Homeodomain-like"/>
    <property type="match status" value="1"/>
</dbReference>
<comment type="caution">
    <text evidence="5">The sequence shown here is derived from an EMBL/GenBank/DDBJ whole genome shotgun (WGS) entry which is preliminary data.</text>
</comment>
<dbReference type="GO" id="GO:0000122">
    <property type="term" value="P:negative regulation of transcription by RNA polymerase II"/>
    <property type="evidence" value="ECO:0007669"/>
    <property type="project" value="TreeGrafter"/>
</dbReference>
<dbReference type="SMART" id="SM01189">
    <property type="entry name" value="ELM2"/>
    <property type="match status" value="1"/>
</dbReference>
<feature type="compositionally biased region" description="Basic and acidic residues" evidence="2">
    <location>
        <begin position="419"/>
        <end position="430"/>
    </location>
</feature>
<gene>
    <name evidence="5" type="ORF">EDS130_LOCUS9481</name>
</gene>
<evidence type="ECO:0000259" key="4">
    <source>
        <dbReference type="PROSITE" id="PS51293"/>
    </source>
</evidence>
<name>A0A813Z6P8_ADIRI</name>
<feature type="compositionally biased region" description="Low complexity" evidence="2">
    <location>
        <begin position="820"/>
        <end position="842"/>
    </location>
</feature>
<feature type="compositionally biased region" description="Polar residues" evidence="2">
    <location>
        <begin position="279"/>
        <end position="297"/>
    </location>
</feature>
<keyword evidence="1" id="KW-0539">Nucleus</keyword>
<accession>A0A813Z6P8</accession>
<feature type="compositionally biased region" description="Polar residues" evidence="2">
    <location>
        <begin position="549"/>
        <end position="563"/>
    </location>
</feature>
<dbReference type="PROSITE" id="PS51156">
    <property type="entry name" value="ELM2"/>
    <property type="match status" value="1"/>
</dbReference>
<dbReference type="EMBL" id="CAJNOJ010000032">
    <property type="protein sequence ID" value="CAF0895066.1"/>
    <property type="molecule type" value="Genomic_DNA"/>
</dbReference>
<evidence type="ECO:0000313" key="5">
    <source>
        <dbReference type="EMBL" id="CAF0895066.1"/>
    </source>
</evidence>
<feature type="region of interest" description="Disordered" evidence="2">
    <location>
        <begin position="527"/>
        <end position="572"/>
    </location>
</feature>
<feature type="domain" description="SANT" evidence="4">
    <location>
        <begin position="212"/>
        <end position="264"/>
    </location>
</feature>
<dbReference type="OrthoDB" id="6147534at2759"/>
<protein>
    <submittedName>
        <fullName evidence="5">Uncharacterized protein</fullName>
    </submittedName>
</protein>
<feature type="region of interest" description="Disordered" evidence="2">
    <location>
        <begin position="606"/>
        <end position="637"/>
    </location>
</feature>
<dbReference type="AlphaFoldDB" id="A0A813Z6P8"/>
<reference evidence="5" key="1">
    <citation type="submission" date="2021-02" db="EMBL/GenBank/DDBJ databases">
        <authorList>
            <person name="Nowell W R."/>
        </authorList>
    </citation>
    <scope>NUCLEOTIDE SEQUENCE</scope>
</reference>
<dbReference type="PANTHER" id="PTHR10865">
    <property type="entry name" value="METASTASIS-ASSOCIATED PROTEIN AND MESODERM INDUCTION EARLY RESPONSE PROTEIN"/>
    <property type="match status" value="1"/>
</dbReference>
<feature type="region of interest" description="Disordered" evidence="2">
    <location>
        <begin position="773"/>
        <end position="851"/>
    </location>
</feature>
<feature type="compositionally biased region" description="Acidic residues" evidence="2">
    <location>
        <begin position="302"/>
        <end position="311"/>
    </location>
</feature>
<feature type="region of interest" description="Disordered" evidence="2">
    <location>
        <begin position="266"/>
        <end position="311"/>
    </location>
</feature>
<dbReference type="Gene3D" id="4.10.1240.50">
    <property type="match status" value="1"/>
</dbReference>